<proteinExistence type="predicted"/>
<comment type="caution">
    <text evidence="2">The sequence shown here is derived from an EMBL/GenBank/DDBJ whole genome shotgun (WGS) entry which is preliminary data.</text>
</comment>
<protein>
    <submittedName>
        <fullName evidence="2">Uncharacterized protein</fullName>
    </submittedName>
</protein>
<dbReference type="AlphaFoldDB" id="A0A917AR34"/>
<evidence type="ECO:0000313" key="3">
    <source>
        <dbReference type="Proteomes" id="UP000605259"/>
    </source>
</evidence>
<dbReference type="EMBL" id="BMFK01000001">
    <property type="protein sequence ID" value="GGE68899.1"/>
    <property type="molecule type" value="Genomic_DNA"/>
</dbReference>
<keyword evidence="1" id="KW-0812">Transmembrane</keyword>
<evidence type="ECO:0000313" key="2">
    <source>
        <dbReference type="EMBL" id="GGE68899.1"/>
    </source>
</evidence>
<keyword evidence="1" id="KW-1133">Transmembrane helix</keyword>
<evidence type="ECO:0000256" key="1">
    <source>
        <dbReference type="SAM" id="Phobius"/>
    </source>
</evidence>
<name>A0A917AR34_9BACI</name>
<gene>
    <name evidence="2" type="ORF">GCM10007140_18690</name>
</gene>
<sequence>MLKFIAEKRRPFIYGAVILVALLNFVLENDTAKLLVLLVGIVTILCIGISSTVYEAKKGNKQEKGR</sequence>
<feature type="transmembrane region" description="Helical" evidence="1">
    <location>
        <begin position="12"/>
        <end position="28"/>
    </location>
</feature>
<keyword evidence="3" id="KW-1185">Reference proteome</keyword>
<feature type="transmembrane region" description="Helical" evidence="1">
    <location>
        <begin position="34"/>
        <end position="54"/>
    </location>
</feature>
<organism evidence="2 3">
    <name type="scientific">Priestia taiwanensis</name>
    <dbReference type="NCBI Taxonomy" id="1347902"/>
    <lineage>
        <taxon>Bacteria</taxon>
        <taxon>Bacillati</taxon>
        <taxon>Bacillota</taxon>
        <taxon>Bacilli</taxon>
        <taxon>Bacillales</taxon>
        <taxon>Bacillaceae</taxon>
        <taxon>Priestia</taxon>
    </lineage>
</organism>
<dbReference type="Proteomes" id="UP000605259">
    <property type="component" value="Unassembled WGS sequence"/>
</dbReference>
<dbReference type="RefSeq" id="WP_188388096.1">
    <property type="nucleotide sequence ID" value="NZ_BMFK01000001.1"/>
</dbReference>
<reference evidence="2" key="2">
    <citation type="submission" date="2020-09" db="EMBL/GenBank/DDBJ databases">
        <authorList>
            <person name="Sun Q."/>
            <person name="Zhou Y."/>
        </authorList>
    </citation>
    <scope>NUCLEOTIDE SEQUENCE</scope>
    <source>
        <strain evidence="2">CGMCC 1.12698</strain>
    </source>
</reference>
<accession>A0A917AR34</accession>
<reference evidence="2" key="1">
    <citation type="journal article" date="2014" name="Int. J. Syst. Evol. Microbiol.">
        <title>Complete genome sequence of Corynebacterium casei LMG S-19264T (=DSM 44701T), isolated from a smear-ripened cheese.</title>
        <authorList>
            <consortium name="US DOE Joint Genome Institute (JGI-PGF)"/>
            <person name="Walter F."/>
            <person name="Albersmeier A."/>
            <person name="Kalinowski J."/>
            <person name="Ruckert C."/>
        </authorList>
    </citation>
    <scope>NUCLEOTIDE SEQUENCE</scope>
    <source>
        <strain evidence="2">CGMCC 1.12698</strain>
    </source>
</reference>
<keyword evidence="1" id="KW-0472">Membrane</keyword>